<organism evidence="1 2">
    <name type="scientific">Lasius platythorax</name>
    <dbReference type="NCBI Taxonomy" id="488582"/>
    <lineage>
        <taxon>Eukaryota</taxon>
        <taxon>Metazoa</taxon>
        <taxon>Ecdysozoa</taxon>
        <taxon>Arthropoda</taxon>
        <taxon>Hexapoda</taxon>
        <taxon>Insecta</taxon>
        <taxon>Pterygota</taxon>
        <taxon>Neoptera</taxon>
        <taxon>Endopterygota</taxon>
        <taxon>Hymenoptera</taxon>
        <taxon>Apocrita</taxon>
        <taxon>Aculeata</taxon>
        <taxon>Formicoidea</taxon>
        <taxon>Formicidae</taxon>
        <taxon>Formicinae</taxon>
        <taxon>Lasius</taxon>
        <taxon>Lasius</taxon>
    </lineage>
</organism>
<protein>
    <submittedName>
        <fullName evidence="1">Uncharacterized protein</fullName>
    </submittedName>
</protein>
<dbReference type="EMBL" id="OZ034831">
    <property type="protein sequence ID" value="CAL1688552.1"/>
    <property type="molecule type" value="Genomic_DNA"/>
</dbReference>
<evidence type="ECO:0000313" key="1">
    <source>
        <dbReference type="EMBL" id="CAL1688552.1"/>
    </source>
</evidence>
<sequence>MEKSVLEFSSRHERNATFGNRISLLGYRGVCLLEAMDVDGWMDGRFAYAEEGTTHCVNNDRVSGARTLPACLRLVEPQVERVLFSQSGKPIRF</sequence>
<name>A0AAV2P888_9HYME</name>
<accession>A0AAV2P888</accession>
<gene>
    <name evidence="1" type="ORF">LPLAT_LOCUS13597</name>
</gene>
<proteinExistence type="predicted"/>
<dbReference type="AlphaFoldDB" id="A0AAV2P888"/>
<reference evidence="1" key="1">
    <citation type="submission" date="2024-04" db="EMBL/GenBank/DDBJ databases">
        <authorList>
            <consortium name="Molecular Ecology Group"/>
        </authorList>
    </citation>
    <scope>NUCLEOTIDE SEQUENCE</scope>
</reference>
<keyword evidence="2" id="KW-1185">Reference proteome</keyword>
<dbReference type="Proteomes" id="UP001497644">
    <property type="component" value="Chromosome 8"/>
</dbReference>
<evidence type="ECO:0000313" key="2">
    <source>
        <dbReference type="Proteomes" id="UP001497644"/>
    </source>
</evidence>